<keyword evidence="4" id="KW-1185">Reference proteome</keyword>
<evidence type="ECO:0000259" key="2">
    <source>
        <dbReference type="PROSITE" id="PS50878"/>
    </source>
</evidence>
<feature type="domain" description="Reverse transcriptase" evidence="2">
    <location>
        <begin position="694"/>
        <end position="973"/>
    </location>
</feature>
<evidence type="ECO:0000256" key="1">
    <source>
        <dbReference type="SAM" id="MobiDB-lite"/>
    </source>
</evidence>
<dbReference type="CDD" id="cd01650">
    <property type="entry name" value="RT_nLTR_like"/>
    <property type="match status" value="1"/>
</dbReference>
<comment type="caution">
    <text evidence="3">The sequence shown here is derived from an EMBL/GenBank/DDBJ whole genome shotgun (WGS) entry which is preliminary data.</text>
</comment>
<protein>
    <submittedName>
        <fullName evidence="3">Retrovirus-related Pol polyprotein from type-2 retrotransposable element R2DM</fullName>
    </submittedName>
</protein>
<accession>A0A8X6PTX7</accession>
<dbReference type="Pfam" id="PF00078">
    <property type="entry name" value="RVT_1"/>
    <property type="match status" value="1"/>
</dbReference>
<sequence>MSSNPAISETLLEELCTIPYPVPSPLYCKICYNPRAPASTTGLRKVGIFKENSRYTRHLRDAHKIATASRVRYECVRCGRRDPNLKKLAKHLCTRSLPSPSTLKSNSPDSPPTSPTSPSGECSTDGKEVSGGNLNHSPCLFSPPISSTVTLIPSIPSPSPIRSSVTVGSSPVPSPAPKSRPVPELGKFFLPPDWEKVEASIKEPSLAHLGEDLSWCGPSVHADSAPRGLPIDALRDTSVEDLVASIDGYDGSNRLLFTPSGCPSYRWSTVPALAPSIFQVFPALSLSIGRSIWPMRARQYLGLPQGVAIYSIFAYGCYGGYAFHPFLPPPVPPSVASSILAGPSPPASPIPPTQVLCPYREKVFRTQKELNFHLVSIHRYGTTDEEGTLRPLKGVSKQPFISDFFRERSPDIMEVVETAPPPPAPSPSGKGSSRRKRAKRVKFDLPTSAPVPGPSQGTPSSSLGGNSAGDVPVPAPIPPVNIPKATPDLTSFQKEWLERIERISDGASLEDALGKFTTILGGRSFRHRNRGHRRNTSATSRPDPPVDLPPAETPSGAAGTSSGATSTGSSSSTSRLRYNPVEASTLQKSFRANQRRTLQTILSGPPQYCSIPPEQVEAHFRGGVSHVEWDPSFNFHRFPQSVADHLLLARFDPEEVWDKLRGLKNSAPGPDGIQYSTLKARDPGAHLLSAIFNKVLDLSTIPSSWKNAKVVLIPKSGDMSDITNWRPVSLLNTTGKVFSSVLAARLSSWSDINNRLSSFQKGFRENDGCAEHNFLLEQAIGHARRAHKDISMAWLDLENAFGSVPHTFILGALERAGVPESTTALVSALYTGSTSVIRVESGWTDPIPMCAGVRQGCPLSLIIFNLTLEQILRTGLPPDAGFELFSNSISCLAYADDLLLIDSSSAGLQRTIDLISTQANRAGLRFKPAKCASLSFSFTSHRRHIDPSHIRVNDVPITNIMDQDAYKYLGVRVGFSFRQDHGEFFRGISTDVEKVSESLLAPWQKLTAIRAHVLARAEFLCRNSHIRKRYVADLDKTLVRVGKKILNLPTRANNNLVHLSCSKGGAALPESRSLLDIHSVSHAFRLLASHDPNISGVAAESLRSVVRKKLLRDPTPGDCCDFLNGKKDGDFALESGDISSQWSRARHSHQRLSSAIKFEWLFIEETGCHLNIYRSPNPVCVSPSSAGLFLTFLFSVLCSTYPGAVVPSEFDFRLLRPLPPHLLSRPKRSSSCFFAARFLCVCPDFNHLLSRFVCKFFKIFVCKFPEDFLLLFPSVEQWTCCSFF</sequence>
<dbReference type="OrthoDB" id="6436077at2759"/>
<dbReference type="PROSITE" id="PS50878">
    <property type="entry name" value="RT_POL"/>
    <property type="match status" value="1"/>
</dbReference>
<dbReference type="InterPro" id="IPR000477">
    <property type="entry name" value="RT_dom"/>
</dbReference>
<feature type="compositionally biased region" description="Pro residues" evidence="1">
    <location>
        <begin position="542"/>
        <end position="552"/>
    </location>
</feature>
<feature type="compositionally biased region" description="Basic residues" evidence="1">
    <location>
        <begin position="524"/>
        <end position="535"/>
    </location>
</feature>
<feature type="compositionally biased region" description="Polar residues" evidence="1">
    <location>
        <begin position="455"/>
        <end position="465"/>
    </location>
</feature>
<feature type="region of interest" description="Disordered" evidence="1">
    <location>
        <begin position="524"/>
        <end position="578"/>
    </location>
</feature>
<dbReference type="PANTHER" id="PTHR19446">
    <property type="entry name" value="REVERSE TRANSCRIPTASES"/>
    <property type="match status" value="1"/>
</dbReference>
<proteinExistence type="predicted"/>
<feature type="region of interest" description="Disordered" evidence="1">
    <location>
        <begin position="159"/>
        <end position="180"/>
    </location>
</feature>
<name>A0A8X6PTX7_NEPPI</name>
<organism evidence="3 4">
    <name type="scientific">Nephila pilipes</name>
    <name type="common">Giant wood spider</name>
    <name type="synonym">Nephila maculata</name>
    <dbReference type="NCBI Taxonomy" id="299642"/>
    <lineage>
        <taxon>Eukaryota</taxon>
        <taxon>Metazoa</taxon>
        <taxon>Ecdysozoa</taxon>
        <taxon>Arthropoda</taxon>
        <taxon>Chelicerata</taxon>
        <taxon>Arachnida</taxon>
        <taxon>Araneae</taxon>
        <taxon>Araneomorphae</taxon>
        <taxon>Entelegynae</taxon>
        <taxon>Araneoidea</taxon>
        <taxon>Nephilidae</taxon>
        <taxon>Nephila</taxon>
    </lineage>
</organism>
<gene>
    <name evidence="3" type="primary">pol</name>
    <name evidence="3" type="ORF">NPIL_477131</name>
</gene>
<dbReference type="Proteomes" id="UP000887013">
    <property type="component" value="Unassembled WGS sequence"/>
</dbReference>
<dbReference type="EMBL" id="BMAW01023919">
    <property type="protein sequence ID" value="GFT85275.1"/>
    <property type="molecule type" value="Genomic_DNA"/>
</dbReference>
<dbReference type="InterPro" id="IPR043502">
    <property type="entry name" value="DNA/RNA_pol_sf"/>
</dbReference>
<feature type="compositionally biased region" description="Polar residues" evidence="1">
    <location>
        <begin position="96"/>
        <end position="106"/>
    </location>
</feature>
<reference evidence="3" key="1">
    <citation type="submission" date="2020-08" db="EMBL/GenBank/DDBJ databases">
        <title>Multicomponent nature underlies the extraordinary mechanical properties of spider dragline silk.</title>
        <authorList>
            <person name="Kono N."/>
            <person name="Nakamura H."/>
            <person name="Mori M."/>
            <person name="Yoshida Y."/>
            <person name="Ohtoshi R."/>
            <person name="Malay A.D."/>
            <person name="Moran D.A.P."/>
            <person name="Tomita M."/>
            <person name="Numata K."/>
            <person name="Arakawa K."/>
        </authorList>
    </citation>
    <scope>NUCLEOTIDE SEQUENCE</scope>
</reference>
<dbReference type="SUPFAM" id="SSF56672">
    <property type="entry name" value="DNA/RNA polymerases"/>
    <property type="match status" value="1"/>
</dbReference>
<feature type="compositionally biased region" description="Low complexity" evidence="1">
    <location>
        <begin position="555"/>
        <end position="574"/>
    </location>
</feature>
<evidence type="ECO:0000313" key="3">
    <source>
        <dbReference type="EMBL" id="GFT85275.1"/>
    </source>
</evidence>
<feature type="region of interest" description="Disordered" evidence="1">
    <location>
        <begin position="96"/>
        <end position="135"/>
    </location>
</feature>
<feature type="region of interest" description="Disordered" evidence="1">
    <location>
        <begin position="416"/>
        <end position="486"/>
    </location>
</feature>
<feature type="compositionally biased region" description="Low complexity" evidence="1">
    <location>
        <begin position="159"/>
        <end position="171"/>
    </location>
</feature>
<dbReference type="GO" id="GO:0071897">
    <property type="term" value="P:DNA biosynthetic process"/>
    <property type="evidence" value="ECO:0007669"/>
    <property type="project" value="UniProtKB-ARBA"/>
</dbReference>
<evidence type="ECO:0000313" key="4">
    <source>
        <dbReference type="Proteomes" id="UP000887013"/>
    </source>
</evidence>